<dbReference type="Gene3D" id="2.10.109.10">
    <property type="entry name" value="Umud Fragment, subunit A"/>
    <property type="match status" value="1"/>
</dbReference>
<keyword evidence="3" id="KW-0812">Transmembrane</keyword>
<dbReference type="InterPro" id="IPR000223">
    <property type="entry name" value="Pept_S26A_signal_pept_1"/>
</dbReference>
<evidence type="ECO:0000256" key="2">
    <source>
        <dbReference type="ARBA" id="ARBA00009370"/>
    </source>
</evidence>
<dbReference type="InterPro" id="IPR019533">
    <property type="entry name" value="Peptidase_S26"/>
</dbReference>
<organism evidence="5 6">
    <name type="scientific">Phytohabitans aurantiacus</name>
    <dbReference type="NCBI Taxonomy" id="3016789"/>
    <lineage>
        <taxon>Bacteria</taxon>
        <taxon>Bacillati</taxon>
        <taxon>Actinomycetota</taxon>
        <taxon>Actinomycetes</taxon>
        <taxon>Micromonosporales</taxon>
        <taxon>Micromonosporaceae</taxon>
    </lineage>
</organism>
<accession>A0ABQ5QXA7</accession>
<comment type="caution">
    <text evidence="5">The sequence shown here is derived from an EMBL/GenBank/DDBJ whole genome shotgun (WGS) entry which is preliminary data.</text>
</comment>
<comment type="similarity">
    <text evidence="2 3">Belongs to the peptidase S26 family.</text>
</comment>
<evidence type="ECO:0000313" key="6">
    <source>
        <dbReference type="Proteomes" id="UP001144280"/>
    </source>
</evidence>
<protein>
    <recommendedName>
        <fullName evidence="3">Signal peptidase I</fullName>
        <ecNumber evidence="3">3.4.21.89</ecNumber>
    </recommendedName>
</protein>
<keyword evidence="3" id="KW-0472">Membrane</keyword>
<dbReference type="NCBIfam" id="TIGR02227">
    <property type="entry name" value="sigpep_I_bact"/>
    <property type="match status" value="1"/>
</dbReference>
<dbReference type="CDD" id="cd06530">
    <property type="entry name" value="S26_SPase_I"/>
    <property type="match status" value="1"/>
</dbReference>
<feature type="domain" description="Peptidase S26" evidence="4">
    <location>
        <begin position="69"/>
        <end position="220"/>
    </location>
</feature>
<dbReference type="Pfam" id="PF10502">
    <property type="entry name" value="Peptidase_S26"/>
    <property type="match status" value="1"/>
</dbReference>
<evidence type="ECO:0000256" key="1">
    <source>
        <dbReference type="ARBA" id="ARBA00004401"/>
    </source>
</evidence>
<dbReference type="SUPFAM" id="SSF51306">
    <property type="entry name" value="LexA/Signal peptidase"/>
    <property type="match status" value="1"/>
</dbReference>
<comment type="catalytic activity">
    <reaction evidence="3">
        <text>Cleavage of hydrophobic, N-terminal signal or leader sequences from secreted and periplasmic proteins.</text>
        <dbReference type="EC" id="3.4.21.89"/>
    </reaction>
</comment>
<keyword evidence="3" id="KW-0378">Hydrolase</keyword>
<dbReference type="PRINTS" id="PR00727">
    <property type="entry name" value="LEADERPTASE"/>
</dbReference>
<sequence length="224" mass="24160">MSGGAVRRMAGFGLRLAVRGRRARGGPWGEAALAEFAQTSGRWQAVRWAAGGIRTALRERIRGSSRRSRLVAAGILALLALAATSRWVLSPVYQPSPAMEPTIEVGDRWLLDRVGFRLTGLDRGDIVVFEQAVEVPVAGTGPDRIRVAQRVVGLPGDRISCRDGRLLRDGVPVDEPYAQGVTECAPLTVPAGAVYVLGDNRGVARTWDPVSLDRIEGRLVTKLM</sequence>
<evidence type="ECO:0000259" key="4">
    <source>
        <dbReference type="Pfam" id="PF10502"/>
    </source>
</evidence>
<proteinExistence type="inferred from homology"/>
<dbReference type="EC" id="3.4.21.89" evidence="3"/>
<comment type="subcellular location">
    <subcellularLocation>
        <location evidence="1">Cell membrane</location>
        <topology evidence="1">Single-pass type II membrane protein</topology>
    </subcellularLocation>
    <subcellularLocation>
        <location evidence="3">Membrane</location>
        <topology evidence="3">Single-pass type II membrane protein</topology>
    </subcellularLocation>
</comment>
<dbReference type="RefSeq" id="WP_281898690.1">
    <property type="nucleotide sequence ID" value="NZ_BSDI01000021.1"/>
</dbReference>
<name>A0ABQ5QXA7_9ACTN</name>
<keyword evidence="6" id="KW-1185">Reference proteome</keyword>
<feature type="transmembrane region" description="Helical" evidence="3">
    <location>
        <begin position="70"/>
        <end position="89"/>
    </location>
</feature>
<reference evidence="5" key="1">
    <citation type="submission" date="2022-12" db="EMBL/GenBank/DDBJ databases">
        <title>New Phytohabitans aurantiacus sp. RD004123 nov., an actinomycete isolated from soil.</title>
        <authorList>
            <person name="Triningsih D.W."/>
            <person name="Harunari E."/>
            <person name="Igarashi Y."/>
        </authorList>
    </citation>
    <scope>NUCLEOTIDE SEQUENCE</scope>
    <source>
        <strain evidence="5">RD004123</strain>
    </source>
</reference>
<evidence type="ECO:0000256" key="3">
    <source>
        <dbReference type="RuleBase" id="RU362042"/>
    </source>
</evidence>
<keyword evidence="3" id="KW-1133">Transmembrane helix</keyword>
<dbReference type="Proteomes" id="UP001144280">
    <property type="component" value="Unassembled WGS sequence"/>
</dbReference>
<keyword evidence="3" id="KW-0645">Protease</keyword>
<dbReference type="EMBL" id="BSDI01000021">
    <property type="protein sequence ID" value="GLH99191.1"/>
    <property type="molecule type" value="Genomic_DNA"/>
</dbReference>
<gene>
    <name evidence="5" type="ORF">Pa4123_44660</name>
</gene>
<dbReference type="PANTHER" id="PTHR43390:SF1">
    <property type="entry name" value="CHLOROPLAST PROCESSING PEPTIDASE"/>
    <property type="match status" value="1"/>
</dbReference>
<dbReference type="PANTHER" id="PTHR43390">
    <property type="entry name" value="SIGNAL PEPTIDASE I"/>
    <property type="match status" value="1"/>
</dbReference>
<evidence type="ECO:0000313" key="5">
    <source>
        <dbReference type="EMBL" id="GLH99191.1"/>
    </source>
</evidence>
<dbReference type="InterPro" id="IPR036286">
    <property type="entry name" value="LexA/Signal_pep-like_sf"/>
</dbReference>